<dbReference type="RefSeq" id="WP_066866840.1">
    <property type="nucleotide sequence ID" value="NZ_CABKVV010000014.1"/>
</dbReference>
<reference evidence="5 6" key="1">
    <citation type="submission" date="2022-06" db="EMBL/GenBank/DDBJ databases">
        <title>Isolation of gut microbiota from human fecal samples.</title>
        <authorList>
            <person name="Pamer E.G."/>
            <person name="Barat B."/>
            <person name="Waligurski E."/>
            <person name="Medina S."/>
            <person name="Paddock L."/>
            <person name="Mostad J."/>
        </authorList>
    </citation>
    <scope>NUCLEOTIDE SEQUENCE [LARGE SCALE GENOMIC DNA]</scope>
    <source>
        <strain evidence="5 6">DFI.9.73</strain>
    </source>
</reference>
<accession>A0ABT1RYY3</accession>
<organism evidence="5 6">
    <name type="scientific">Neglectibacter timonensis</name>
    <dbReference type="NCBI Taxonomy" id="1776382"/>
    <lineage>
        <taxon>Bacteria</taxon>
        <taxon>Bacillati</taxon>
        <taxon>Bacillota</taxon>
        <taxon>Clostridia</taxon>
        <taxon>Eubacteriales</taxon>
        <taxon>Oscillospiraceae</taxon>
        <taxon>Neglectibacter</taxon>
    </lineage>
</organism>
<protein>
    <submittedName>
        <fullName evidence="5">DUF5597 domain-containing protein</fullName>
    </submittedName>
</protein>
<dbReference type="InterPro" id="IPR013529">
    <property type="entry name" value="Glyco_hydro_42_N"/>
</dbReference>
<name>A0ABT1RYY3_9FIRM</name>
<evidence type="ECO:0000256" key="1">
    <source>
        <dbReference type="ARBA" id="ARBA00022801"/>
    </source>
</evidence>
<dbReference type="EMBL" id="JANFZH010000016">
    <property type="protein sequence ID" value="MCQ4839889.1"/>
    <property type="molecule type" value="Genomic_DNA"/>
</dbReference>
<dbReference type="GeneID" id="90533601"/>
<dbReference type="SUPFAM" id="SSF51445">
    <property type="entry name" value="(Trans)glycosidases"/>
    <property type="match status" value="1"/>
</dbReference>
<sequence length="507" mass="56836">MQIPTLEITGKKATLLSDGKPFLMLAGEAHNSSGSSLTYMKESVWPYLRPLNLNTLVVTVTWELLEPVPGEFDFSLPDGLIQQAEEEGVKLVFLWFGLWKNGMSTYVPDWVKQDRGTYFFMRDRWGKPVNAVSPLCQAGVERDAAAFTALMSHLKEFDVNRTVLMVQVENEMGLLGDCRDFSPAAEKAYAEAVPTDAADFCGVNGTWDEAFGEEAPELFMTYHYAKATQQIAAAGKAVYPIPLYVNAWLEQHPWTPGTYPAGGPIARHMDWWKQFAPAVDFQSPDIYLPDFEAVCREYTAMGNPLFIPEARPSQDSASNVFSAVGKFGALGFSPFAIETVGKEGPSPDKSLLGGLNIMAEAFNHYRSGEYLGLSYRLLGGMTELLCKYRCTSHMMGFTRGIDEVGGLVKFSKYDFRIDYMPNSVESPKGGGLIIELSDDEFLFCGLNYHVTPLPKNNDPSHVEYVSITEGRYENNVWIPERQLNGDEFRIMFREKPSVLRCRFLRCR</sequence>
<evidence type="ECO:0000256" key="2">
    <source>
        <dbReference type="ARBA" id="ARBA00023295"/>
    </source>
</evidence>
<feature type="domain" description="DUF5597" evidence="4">
    <location>
        <begin position="373"/>
        <end position="488"/>
    </location>
</feature>
<keyword evidence="6" id="KW-1185">Reference proteome</keyword>
<evidence type="ECO:0000259" key="4">
    <source>
        <dbReference type="Pfam" id="PF18120"/>
    </source>
</evidence>
<feature type="domain" description="Glycoside hydrolase family 42 N-terminal" evidence="3">
    <location>
        <begin position="58"/>
        <end position="211"/>
    </location>
</feature>
<proteinExistence type="predicted"/>
<gene>
    <name evidence="5" type="ORF">NE695_08170</name>
</gene>
<dbReference type="Proteomes" id="UP001524473">
    <property type="component" value="Unassembled WGS sequence"/>
</dbReference>
<dbReference type="InterPro" id="IPR040719">
    <property type="entry name" value="DUF5597"/>
</dbReference>
<dbReference type="Gene3D" id="3.20.20.80">
    <property type="entry name" value="Glycosidases"/>
    <property type="match status" value="1"/>
</dbReference>
<evidence type="ECO:0000313" key="5">
    <source>
        <dbReference type="EMBL" id="MCQ4839889.1"/>
    </source>
</evidence>
<dbReference type="Pfam" id="PF18120">
    <property type="entry name" value="DUF5597"/>
    <property type="match status" value="1"/>
</dbReference>
<keyword evidence="2" id="KW-0326">Glycosidase</keyword>
<comment type="caution">
    <text evidence="5">The sequence shown here is derived from an EMBL/GenBank/DDBJ whole genome shotgun (WGS) entry which is preliminary data.</text>
</comment>
<dbReference type="Gene3D" id="2.60.220.20">
    <property type="entry name" value="putative beta-Galactosidase from caulobacter crescentus"/>
    <property type="match status" value="1"/>
</dbReference>
<dbReference type="InterPro" id="IPR017853">
    <property type="entry name" value="GH"/>
</dbReference>
<keyword evidence="1" id="KW-0378">Hydrolase</keyword>
<evidence type="ECO:0000259" key="3">
    <source>
        <dbReference type="Pfam" id="PF02449"/>
    </source>
</evidence>
<evidence type="ECO:0000313" key="6">
    <source>
        <dbReference type="Proteomes" id="UP001524473"/>
    </source>
</evidence>
<dbReference type="Pfam" id="PF02449">
    <property type="entry name" value="Glyco_hydro_42"/>
    <property type="match status" value="1"/>
</dbReference>